<evidence type="ECO:0000313" key="2">
    <source>
        <dbReference type="EMBL" id="MBB4104426.1"/>
    </source>
</evidence>
<dbReference type="PANTHER" id="PTHR38457">
    <property type="entry name" value="REGULATOR ABRB-RELATED"/>
    <property type="match status" value="1"/>
</dbReference>
<organism evidence="2 3">
    <name type="scientific">Allorhizobium borbori</name>
    <dbReference type="NCBI Taxonomy" id="485907"/>
    <lineage>
        <taxon>Bacteria</taxon>
        <taxon>Pseudomonadati</taxon>
        <taxon>Pseudomonadota</taxon>
        <taxon>Alphaproteobacteria</taxon>
        <taxon>Hyphomicrobiales</taxon>
        <taxon>Rhizobiaceae</taxon>
        <taxon>Rhizobium/Agrobacterium group</taxon>
        <taxon>Allorhizobium</taxon>
    </lineage>
</organism>
<dbReference type="Pfam" id="PF05145">
    <property type="entry name" value="AbrB"/>
    <property type="match status" value="1"/>
</dbReference>
<feature type="transmembrane region" description="Helical" evidence="1">
    <location>
        <begin position="207"/>
        <end position="224"/>
    </location>
</feature>
<evidence type="ECO:0000256" key="1">
    <source>
        <dbReference type="SAM" id="Phobius"/>
    </source>
</evidence>
<dbReference type="GO" id="GO:0016020">
    <property type="term" value="C:membrane"/>
    <property type="evidence" value="ECO:0007669"/>
    <property type="project" value="InterPro"/>
</dbReference>
<gene>
    <name evidence="2" type="ORF">GGQ66_003003</name>
</gene>
<dbReference type="PIRSF" id="PIRSF038991">
    <property type="entry name" value="Protein_AbrB"/>
    <property type="match status" value="1"/>
</dbReference>
<feature type="transmembrane region" description="Helical" evidence="1">
    <location>
        <begin position="86"/>
        <end position="107"/>
    </location>
</feature>
<feature type="transmembrane region" description="Helical" evidence="1">
    <location>
        <begin position="305"/>
        <end position="324"/>
    </location>
</feature>
<feature type="transmembrane region" description="Helical" evidence="1">
    <location>
        <begin position="7"/>
        <end position="24"/>
    </location>
</feature>
<dbReference type="AlphaFoldDB" id="A0A7W6K3A2"/>
<reference evidence="2 3" key="1">
    <citation type="submission" date="2020-08" db="EMBL/GenBank/DDBJ databases">
        <title>Genomic Encyclopedia of Type Strains, Phase IV (KMG-IV): sequencing the most valuable type-strain genomes for metagenomic binning, comparative biology and taxonomic classification.</title>
        <authorList>
            <person name="Goeker M."/>
        </authorList>
    </citation>
    <scope>NUCLEOTIDE SEQUENCE [LARGE SCALE GENOMIC DNA]</scope>
    <source>
        <strain evidence="2 3">DSM 26385</strain>
    </source>
</reference>
<dbReference type="EMBL" id="JACIDU010000012">
    <property type="protein sequence ID" value="MBB4104426.1"/>
    <property type="molecule type" value="Genomic_DNA"/>
</dbReference>
<keyword evidence="3" id="KW-1185">Reference proteome</keyword>
<keyword evidence="1" id="KW-1133">Transmembrane helix</keyword>
<dbReference type="GO" id="GO:0010468">
    <property type="term" value="P:regulation of gene expression"/>
    <property type="evidence" value="ECO:0007669"/>
    <property type="project" value="InterPro"/>
</dbReference>
<dbReference type="InterPro" id="IPR017516">
    <property type="entry name" value="AbrB_dup"/>
</dbReference>
<dbReference type="InterPro" id="IPR007820">
    <property type="entry name" value="AbrB_fam"/>
</dbReference>
<feature type="transmembrane region" description="Helical" evidence="1">
    <location>
        <begin position="58"/>
        <end position="80"/>
    </location>
</feature>
<keyword evidence="1" id="KW-0812">Transmembrane</keyword>
<dbReference type="Proteomes" id="UP000584824">
    <property type="component" value="Unassembled WGS sequence"/>
</dbReference>
<dbReference type="RefSeq" id="WP_183793515.1">
    <property type="nucleotide sequence ID" value="NZ_JACIDU010000012.1"/>
</dbReference>
<protein>
    <recommendedName>
        <fullName evidence="4">Ammonia monooxygenase</fullName>
    </recommendedName>
</protein>
<dbReference type="PANTHER" id="PTHR38457:SF1">
    <property type="entry name" value="REGULATOR ABRB-RELATED"/>
    <property type="match status" value="1"/>
</dbReference>
<keyword evidence="1" id="KW-0472">Membrane</keyword>
<feature type="transmembrane region" description="Helical" evidence="1">
    <location>
        <begin position="259"/>
        <end position="285"/>
    </location>
</feature>
<proteinExistence type="predicted"/>
<feature type="transmembrane region" description="Helical" evidence="1">
    <location>
        <begin position="30"/>
        <end position="46"/>
    </location>
</feature>
<comment type="caution">
    <text evidence="2">The sequence shown here is derived from an EMBL/GenBank/DDBJ whole genome shotgun (WGS) entry which is preliminary data.</text>
</comment>
<dbReference type="NCBIfam" id="TIGR03082">
    <property type="entry name" value="Gneg_AbrB_dup"/>
    <property type="match status" value="1"/>
</dbReference>
<accession>A0A7W6K3A2</accession>
<sequence length="346" mass="36635">MNLAKIWTFGLTAVVSTLGGYLFSLAHIPLAWMIGAMVASAMLSWVRPAALPLRTRPVALMVLGASFGLGFTQPVLMAVLAALPAVILAGVLIIVSGLLMARVFATFAGIDSKTGYFCAVPGGVTVMPVLAERSGLPVAPVTLAQTIRMVVVVLTFPPLMVLFGQPGNQTIFHAEKLAVHVPQLLMLLAASLAAALALHRLRIANPWMLGPLFFSMAITAFWHAPSGVPHWMINVAQVGMGSTLGVKLTRPFLMSSTRLVYASLASTLLLSALLSTLAIALAFLWALPPEAVILGMAPGGTPEMVVTAATLDVAVPLVLGFHLIRMLISNLLIEPLWTISERLRVN</sequence>
<feature type="transmembrane region" description="Helical" evidence="1">
    <location>
        <begin position="184"/>
        <end position="201"/>
    </location>
</feature>
<feature type="transmembrane region" description="Helical" evidence="1">
    <location>
        <begin position="143"/>
        <end position="163"/>
    </location>
</feature>
<evidence type="ECO:0000313" key="3">
    <source>
        <dbReference type="Proteomes" id="UP000584824"/>
    </source>
</evidence>
<name>A0A7W6K3A2_9HYPH</name>
<feature type="transmembrane region" description="Helical" evidence="1">
    <location>
        <begin position="114"/>
        <end position="131"/>
    </location>
</feature>
<evidence type="ECO:0008006" key="4">
    <source>
        <dbReference type="Google" id="ProtNLM"/>
    </source>
</evidence>